<comment type="caution">
    <text evidence="1">The sequence shown here is derived from an EMBL/GenBank/DDBJ whole genome shotgun (WGS) entry which is preliminary data.</text>
</comment>
<evidence type="ECO:0000313" key="2">
    <source>
        <dbReference type="Proteomes" id="UP001318300"/>
    </source>
</evidence>
<protein>
    <recommendedName>
        <fullName evidence="3">Tail assembly chaperone</fullName>
    </recommendedName>
</protein>
<sequence length="111" mass="12333">MTETTAVRALQIKAKSRPPLLVEYDGNEYTLPGRIPPEILTIQAQNKKPKNPAKDVQEQWQQDLGVALMDAFYAAVIPESFKAVIDLADLDVVFEHWSEHVGLGESKDSGN</sequence>
<evidence type="ECO:0008006" key="3">
    <source>
        <dbReference type="Google" id="ProtNLM"/>
    </source>
</evidence>
<accession>A0ABX0TE09</accession>
<name>A0ABX0TE09_9MICO</name>
<organism evidence="1 2">
    <name type="scientific">Curtobacterium salicis</name>
    <dbReference type="NCBI Taxonomy" id="1779862"/>
    <lineage>
        <taxon>Bacteria</taxon>
        <taxon>Bacillati</taxon>
        <taxon>Actinomycetota</taxon>
        <taxon>Actinomycetes</taxon>
        <taxon>Micrococcales</taxon>
        <taxon>Microbacteriaceae</taxon>
        <taxon>Curtobacterium</taxon>
    </lineage>
</organism>
<dbReference type="EMBL" id="JAAOYO010000004">
    <property type="protein sequence ID" value="NII42109.1"/>
    <property type="molecule type" value="Genomic_DNA"/>
</dbReference>
<dbReference type="RefSeq" id="WP_166781109.1">
    <property type="nucleotide sequence ID" value="NZ_JAAOYO010000004.1"/>
</dbReference>
<proteinExistence type="predicted"/>
<gene>
    <name evidence="1" type="ORF">E9228_002767</name>
</gene>
<evidence type="ECO:0000313" key="1">
    <source>
        <dbReference type="EMBL" id="NII42109.1"/>
    </source>
</evidence>
<reference evidence="1 2" key="1">
    <citation type="submission" date="2020-03" db="EMBL/GenBank/DDBJ databases">
        <title>Above-ground endophytic microbial communities from plants in different locations in the United States.</title>
        <authorList>
            <person name="Frank C."/>
        </authorList>
    </citation>
    <scope>NUCLEOTIDE SEQUENCE [LARGE SCALE GENOMIC DNA]</scope>
    <source>
        <strain evidence="1 2">WW7</strain>
    </source>
</reference>
<dbReference type="Proteomes" id="UP001318300">
    <property type="component" value="Unassembled WGS sequence"/>
</dbReference>
<keyword evidence="2" id="KW-1185">Reference proteome</keyword>